<feature type="transmembrane region" description="Helical" evidence="2">
    <location>
        <begin position="6"/>
        <end position="28"/>
    </location>
</feature>
<dbReference type="EMBL" id="DF970163">
    <property type="protein sequence ID" value="GAP65657.1"/>
    <property type="molecule type" value="Genomic_DNA"/>
</dbReference>
<protein>
    <submittedName>
        <fullName evidence="4">Mammalian cell entry related domain protein</fullName>
    </submittedName>
</protein>
<evidence type="ECO:0000313" key="4">
    <source>
        <dbReference type="EMBL" id="GAP65657.1"/>
    </source>
</evidence>
<dbReference type="AlphaFoldDB" id="A0A0K8QML6"/>
<dbReference type="PANTHER" id="PTHR36698:SF2">
    <property type="entry name" value="MCE_MLAD DOMAIN-CONTAINING PROTEIN"/>
    <property type="match status" value="1"/>
</dbReference>
<evidence type="ECO:0000313" key="5">
    <source>
        <dbReference type="Proteomes" id="UP000253740"/>
    </source>
</evidence>
<evidence type="ECO:0000256" key="2">
    <source>
        <dbReference type="SAM" id="Phobius"/>
    </source>
</evidence>
<dbReference type="OrthoDB" id="9806984at2"/>
<sequence>METRAHHVLIGAFTLLVVFAALLFTLWLGKTRAAREYAYYDIVFSEAVTGLSRGGLVQYNGIKVGEVAMLKLDPADPRKVLARIQVAADTPVKQDTRAKLGLLGLTGVAFIQLTGGSPGSPPLLPSPSHPVPVIEADNSALARLLSSSEDIVTTVNDILNRVRDMLSEDNLERIDHTLDHLDQATAAVADEREDIRTLVQQLAQASRQINTALARVDALAQSSQQLLDGDGKATLQSARAAMASLDRASANLEALFEQNRGALQSGVQGLAQLGPAIAELRESLQSLRRVTTRLEDNPAGFLLGRDHSKEFEPK</sequence>
<dbReference type="PANTHER" id="PTHR36698">
    <property type="entry name" value="BLL5892 PROTEIN"/>
    <property type="match status" value="1"/>
</dbReference>
<keyword evidence="2" id="KW-0812">Transmembrane</keyword>
<dbReference type="InterPro" id="IPR003399">
    <property type="entry name" value="Mce/MlaD"/>
</dbReference>
<keyword evidence="2" id="KW-0472">Membrane</keyword>
<gene>
    <name evidence="4" type="ORF">MBSD_n0947</name>
</gene>
<evidence type="ECO:0000256" key="1">
    <source>
        <dbReference type="SAM" id="Coils"/>
    </source>
</evidence>
<dbReference type="RefSeq" id="WP_062535604.1">
    <property type="nucleotide sequence ID" value="NZ_DF970163.1"/>
</dbReference>
<keyword evidence="2" id="KW-1133">Transmembrane helix</keyword>
<feature type="domain" description="Mce/MlaD" evidence="3">
    <location>
        <begin position="40"/>
        <end position="116"/>
    </location>
</feature>
<reference evidence="4" key="1">
    <citation type="submission" date="2015-08" db="EMBL/GenBank/DDBJ databases">
        <title>Complete DNA Sequence of Pseudomonas syringae pv. actinidiae, the Causal Agent of Kiwifruit Canker Disease.</title>
        <authorList>
            <person name="Rikkerink E.H.A."/>
            <person name="Fineran P.C."/>
        </authorList>
    </citation>
    <scope>NUCLEOTIDE SEQUENCE</scope>
    <source>
        <strain evidence="4">SkMP5</strain>
    </source>
</reference>
<organism evidence="4">
    <name type="scientific">Mizugakiibacter sediminis</name>
    <dbReference type="NCBI Taxonomy" id="1475481"/>
    <lineage>
        <taxon>Bacteria</taxon>
        <taxon>Pseudomonadati</taxon>
        <taxon>Pseudomonadota</taxon>
        <taxon>Gammaproteobacteria</taxon>
        <taxon>Lysobacterales</taxon>
        <taxon>Rhodanobacteraceae</taxon>
        <taxon>Mizugakiibacter</taxon>
    </lineage>
</organism>
<dbReference type="Pfam" id="PF02470">
    <property type="entry name" value="MlaD"/>
    <property type="match status" value="1"/>
</dbReference>
<dbReference type="STRING" id="1475481.GCA_000953855_00961"/>
<proteinExistence type="predicted"/>
<name>A0A0K8QML6_9GAMM</name>
<accession>A0A0K8QML6</accession>
<dbReference type="Proteomes" id="UP000253740">
    <property type="component" value="Unassembled WGS sequence"/>
</dbReference>
<feature type="coiled-coil region" evidence="1">
    <location>
        <begin position="181"/>
        <end position="297"/>
    </location>
</feature>
<evidence type="ECO:0000259" key="3">
    <source>
        <dbReference type="Pfam" id="PF02470"/>
    </source>
</evidence>
<keyword evidence="1" id="KW-0175">Coiled coil</keyword>
<keyword evidence="5" id="KW-1185">Reference proteome</keyword>